<reference evidence="1 2" key="1">
    <citation type="journal article" date="2019" name="Int. J. Syst. Evol. Microbiol.">
        <title>The Global Catalogue of Microorganisms (GCM) 10K type strain sequencing project: providing services to taxonomists for standard genome sequencing and annotation.</title>
        <authorList>
            <consortium name="The Broad Institute Genomics Platform"/>
            <consortium name="The Broad Institute Genome Sequencing Center for Infectious Disease"/>
            <person name="Wu L."/>
            <person name="Ma J."/>
        </authorList>
    </citation>
    <scope>NUCLEOTIDE SEQUENCE [LARGE SCALE GENOMIC DNA]</scope>
    <source>
        <strain evidence="1 2">JCM 10425</strain>
    </source>
</reference>
<name>A0ABN0VAU4_9ACTN</name>
<dbReference type="Pfam" id="PF10094">
    <property type="entry name" value="DUF2332"/>
    <property type="match status" value="1"/>
</dbReference>
<organism evidence="1 2">
    <name type="scientific">Cryptosporangium japonicum</name>
    <dbReference type="NCBI Taxonomy" id="80872"/>
    <lineage>
        <taxon>Bacteria</taxon>
        <taxon>Bacillati</taxon>
        <taxon>Actinomycetota</taxon>
        <taxon>Actinomycetes</taxon>
        <taxon>Cryptosporangiales</taxon>
        <taxon>Cryptosporangiaceae</taxon>
        <taxon>Cryptosporangium</taxon>
    </lineage>
</organism>
<evidence type="ECO:0000313" key="2">
    <source>
        <dbReference type="Proteomes" id="UP001500967"/>
    </source>
</evidence>
<evidence type="ECO:0000313" key="1">
    <source>
        <dbReference type="EMBL" id="GAA0283497.1"/>
    </source>
</evidence>
<sequence length="360" mass="38465">MSFDLPPFPEPGDLPGHLRWQAVGCGDRAPLSRALLRAAADDAEAGGPVATLLAPYVDRPAADAPGLRFLAAAHYLVLAGSLPELAPYYPSVGGAEPFEEAWEPLLKALTERPDEFAARLTAPVQTNETGRAAALYGGLTVLTHHTGLPVRLLEIGASAGLNLRADRFGYRVDGVVHGDPSSPLVLDEPFRGHPPVPPGTRVAVVERRGCDPHPLDPADAEHRRRLESLVWAEQVNRLERLRAALAVADRVPARVDRAADTAGWLGDRLAEASPGTVTLVWHSVVRSYVDPGAWRAIEALLDDVGNHAGGDAPLARLAFEPETDEEGRGRFAARLTLWPHGGTELLGTTNGHGIPFEWAG</sequence>
<dbReference type="Proteomes" id="UP001500967">
    <property type="component" value="Unassembled WGS sequence"/>
</dbReference>
<dbReference type="EMBL" id="BAAAGX010000046">
    <property type="protein sequence ID" value="GAA0283497.1"/>
    <property type="molecule type" value="Genomic_DNA"/>
</dbReference>
<protein>
    <submittedName>
        <fullName evidence="1">DUF2332 domain-containing protein</fullName>
    </submittedName>
</protein>
<dbReference type="InterPro" id="IPR011200">
    <property type="entry name" value="UCP012608"/>
</dbReference>
<gene>
    <name evidence="1" type="ORF">GCM10009539_84460</name>
</gene>
<dbReference type="RefSeq" id="WP_344654586.1">
    <property type="nucleotide sequence ID" value="NZ_BAAAGX010000046.1"/>
</dbReference>
<proteinExistence type="predicted"/>
<comment type="caution">
    <text evidence="1">The sequence shown here is derived from an EMBL/GenBank/DDBJ whole genome shotgun (WGS) entry which is preliminary data.</text>
</comment>
<accession>A0ABN0VAU4</accession>
<keyword evidence="2" id="KW-1185">Reference proteome</keyword>
<dbReference type="PIRSF" id="PIRSF012608">
    <property type="entry name" value="UCP012608"/>
    <property type="match status" value="1"/>
</dbReference>